<feature type="region of interest" description="Disordered" evidence="5">
    <location>
        <begin position="370"/>
        <end position="397"/>
    </location>
</feature>
<comment type="similarity">
    <text evidence="1">Belongs to the tectonic family.</text>
</comment>
<feature type="domain" description="Tectonic-1-3 N-terminal" evidence="8">
    <location>
        <begin position="67"/>
        <end position="124"/>
    </location>
</feature>
<dbReference type="Pfam" id="PF25752">
    <property type="entry name" value="DUF1619_N"/>
    <property type="match status" value="1"/>
</dbReference>
<name>A0ABD3QTP0_9STRA</name>
<protein>
    <recommendedName>
        <fullName evidence="11">Tectonic domain-containing protein</fullName>
    </recommendedName>
</protein>
<dbReference type="EMBL" id="JABMIG020000012">
    <property type="protein sequence ID" value="KAL3803724.1"/>
    <property type="molecule type" value="Genomic_DNA"/>
</dbReference>
<evidence type="ECO:0000256" key="4">
    <source>
        <dbReference type="ARBA" id="ARBA00023180"/>
    </source>
</evidence>
<evidence type="ECO:0000259" key="8">
    <source>
        <dbReference type="Pfam" id="PF25752"/>
    </source>
</evidence>
<evidence type="ECO:0000256" key="1">
    <source>
        <dbReference type="ARBA" id="ARBA00007633"/>
    </source>
</evidence>
<evidence type="ECO:0000256" key="6">
    <source>
        <dbReference type="SAM" id="SignalP"/>
    </source>
</evidence>
<feature type="signal peptide" evidence="6">
    <location>
        <begin position="1"/>
        <end position="19"/>
    </location>
</feature>
<dbReference type="Proteomes" id="UP001516023">
    <property type="component" value="Unassembled WGS sequence"/>
</dbReference>
<dbReference type="PANTHER" id="PTHR14611:SF2">
    <property type="entry name" value="TECTONIC"/>
    <property type="match status" value="1"/>
</dbReference>
<accession>A0ABD3QTP0</accession>
<evidence type="ECO:0008006" key="11">
    <source>
        <dbReference type="Google" id="ProtNLM"/>
    </source>
</evidence>
<keyword evidence="2 6" id="KW-0732">Signal</keyword>
<dbReference type="PANTHER" id="PTHR14611">
    <property type="entry name" value="TECTONIC FAMILY MEMBER"/>
    <property type="match status" value="1"/>
</dbReference>
<keyword evidence="4" id="KW-0325">Glycoprotein</keyword>
<evidence type="ECO:0000313" key="10">
    <source>
        <dbReference type="Proteomes" id="UP001516023"/>
    </source>
</evidence>
<reference evidence="9 10" key="1">
    <citation type="journal article" date="2020" name="G3 (Bethesda)">
        <title>Improved Reference Genome for Cyclotella cryptica CCMP332, a Model for Cell Wall Morphogenesis, Salinity Adaptation, and Lipid Production in Diatoms (Bacillariophyta).</title>
        <authorList>
            <person name="Roberts W.R."/>
            <person name="Downey K.M."/>
            <person name="Ruck E.C."/>
            <person name="Traller J.C."/>
            <person name="Alverson A.J."/>
        </authorList>
    </citation>
    <scope>NUCLEOTIDE SEQUENCE [LARGE SCALE GENOMIC DNA]</scope>
    <source>
        <strain evidence="9 10">CCMP332</strain>
    </source>
</reference>
<evidence type="ECO:0000256" key="2">
    <source>
        <dbReference type="ARBA" id="ARBA00022729"/>
    </source>
</evidence>
<feature type="chain" id="PRO_5044806992" description="Tectonic domain-containing protein" evidence="6">
    <location>
        <begin position="20"/>
        <end position="654"/>
    </location>
</feature>
<comment type="caution">
    <text evidence="9">The sequence shown here is derived from an EMBL/GenBank/DDBJ whole genome shotgun (WGS) entry which is preliminary data.</text>
</comment>
<keyword evidence="3" id="KW-0970">Cilium biogenesis/degradation</keyword>
<dbReference type="GO" id="GO:0030030">
    <property type="term" value="P:cell projection organization"/>
    <property type="evidence" value="ECO:0007669"/>
    <property type="project" value="UniProtKB-KW"/>
</dbReference>
<keyword evidence="10" id="KW-1185">Reference proteome</keyword>
<organism evidence="9 10">
    <name type="scientific">Cyclotella cryptica</name>
    <dbReference type="NCBI Taxonomy" id="29204"/>
    <lineage>
        <taxon>Eukaryota</taxon>
        <taxon>Sar</taxon>
        <taxon>Stramenopiles</taxon>
        <taxon>Ochrophyta</taxon>
        <taxon>Bacillariophyta</taxon>
        <taxon>Coscinodiscophyceae</taxon>
        <taxon>Thalassiosirophycidae</taxon>
        <taxon>Stephanodiscales</taxon>
        <taxon>Stephanodiscaceae</taxon>
        <taxon>Cyclotella</taxon>
    </lineage>
</organism>
<sequence length="654" mass="72029">MKRFSPPILLLLVISSVDSSSDDAISYVVPVNDTTDLVSIDAKPFFMPPGCLCKKSGIINDKQCDQFDCVCKCDVTAGVCDLNCCCDEECGGHSFVECLDEGDISPTVKMCTERASALEDINLRYPLRVSDSPEVSLLIVLFSKDQLHGLICIESDNSPVKGVFFADPGYPRAREVFSPGSRIAKPIGFHSYAYNLGKSYGTYQLGDKIPTYNFSNQQFVLTIGYLALPSAGDDGSCIDSNAALFGKSESNTCSRSIKDLAIECESKFSINRYVSDLFVENEKGSMALGAQETRVRNGAIPLRNSNKPSSTWDESSSSCTDALKSLTYIVTHNQTTILGVSVEAETTDVGLETNELKQHFAIEFIHTEAKPSDRSHDKNNIITRPRSGNPGYSSGKPTMGAIGPDDATLSYLIAQRAGFTVMDTGAGGQCNSSSPTGSVVGFAKDIYVGCTHSMTSQELREFCTSDHHPMMSERKIGDSFFVFPKWLESKQDFLGIFGNADPLDKQQWVKIESSSDEPTFRVKSRRWLSVENRCVGMPSKLRIDILWTHVGNVMNPQAKILSAKKTYDESSSLQHVLPPNEKQPYAFTTTVSWTYLHPKSDIVKSPPPTLIFSVPHDVFYPFQSQLSSGTIRSLVKWRNFLRAVTVLFFTQLVA</sequence>
<dbReference type="InterPro" id="IPR011677">
    <property type="entry name" value="TCTN1-3_dom"/>
</dbReference>
<evidence type="ECO:0000256" key="3">
    <source>
        <dbReference type="ARBA" id="ARBA00022794"/>
    </source>
</evidence>
<feature type="domain" description="Tectonic-1-3" evidence="7">
    <location>
        <begin position="391"/>
        <end position="571"/>
    </location>
</feature>
<evidence type="ECO:0000313" key="9">
    <source>
        <dbReference type="EMBL" id="KAL3803724.1"/>
    </source>
</evidence>
<feature type="domain" description="Tectonic-1-3" evidence="7">
    <location>
        <begin position="201"/>
        <end position="366"/>
    </location>
</feature>
<dbReference type="Pfam" id="PF07773">
    <property type="entry name" value="TCTN_DUF1619"/>
    <property type="match status" value="2"/>
</dbReference>
<evidence type="ECO:0000256" key="5">
    <source>
        <dbReference type="SAM" id="MobiDB-lite"/>
    </source>
</evidence>
<dbReference type="InterPro" id="IPR057724">
    <property type="entry name" value="TCTN1-3_N"/>
</dbReference>
<proteinExistence type="inferred from homology"/>
<feature type="compositionally biased region" description="Basic and acidic residues" evidence="5">
    <location>
        <begin position="370"/>
        <end position="379"/>
    </location>
</feature>
<evidence type="ECO:0000259" key="7">
    <source>
        <dbReference type="Pfam" id="PF07773"/>
    </source>
</evidence>
<dbReference type="InterPro" id="IPR040354">
    <property type="entry name" value="TCTN1-3"/>
</dbReference>
<dbReference type="AlphaFoldDB" id="A0ABD3QTP0"/>
<gene>
    <name evidence="9" type="ORF">HJC23_003778</name>
</gene>